<dbReference type="RefSeq" id="WP_250860708.1">
    <property type="nucleotide sequence ID" value="NZ_JAGSOJ010000004.1"/>
</dbReference>
<dbReference type="Gene3D" id="3.30.70.120">
    <property type="match status" value="1"/>
</dbReference>
<reference evidence="8" key="1">
    <citation type="journal article" date="2021" name="mSystems">
        <title>Bacteria and Archaea Synergistically Convert Glycine Betaine to Biogenic Methane in the Formosa Cold Seep of the South China Sea.</title>
        <authorList>
            <person name="Li L."/>
            <person name="Zhang W."/>
            <person name="Zhang S."/>
            <person name="Song L."/>
            <person name="Sun Q."/>
            <person name="Zhang H."/>
            <person name="Xiang H."/>
            <person name="Dong X."/>
        </authorList>
    </citation>
    <scope>NUCLEOTIDE SEQUENCE</scope>
    <source>
        <strain evidence="8">ZWT</strain>
    </source>
</reference>
<dbReference type="InterPro" id="IPR015867">
    <property type="entry name" value="N-reg_PII/ATP_PRibTrfase_C"/>
</dbReference>
<dbReference type="CDD" id="cd16380">
    <property type="entry name" value="YitT_C"/>
    <property type="match status" value="1"/>
</dbReference>
<dbReference type="AlphaFoldDB" id="A0A9J6P4S1"/>
<sequence>MKNLLKGFSIKDFFVISIGDLLVAMGVFFFLMPNSIAAGGVNGLAMVINNYLPFLSIGILMWIMNIILFIVAFLIIGPSFGAKTIYASFLLSGYIVVLEKIYPVFKPMTGDVMLEMIIGIIIQGIGMAIIFNANASTGGTDIIAKILNKFFSFDIGKSLLITDVVVTLFAGITFGIAKGLYALVSVTMNGLLIDKAIESFNALKEVKIISYENDKIKEFIMNELERGTTLYHGEGGFTHKPMQILSTVVSKREFLVLKNYIKTIDKDAFIKVYDVYETFGEGFKNIVA</sequence>
<dbReference type="Proteomes" id="UP001056429">
    <property type="component" value="Unassembled WGS sequence"/>
</dbReference>
<feature type="transmembrane region" description="Helical" evidence="6">
    <location>
        <begin position="51"/>
        <end position="77"/>
    </location>
</feature>
<organism evidence="8 9">
    <name type="scientific">Oceanirhabdus seepicola</name>
    <dbReference type="NCBI Taxonomy" id="2828781"/>
    <lineage>
        <taxon>Bacteria</taxon>
        <taxon>Bacillati</taxon>
        <taxon>Bacillota</taxon>
        <taxon>Clostridia</taxon>
        <taxon>Eubacteriales</taxon>
        <taxon>Clostridiaceae</taxon>
        <taxon>Oceanirhabdus</taxon>
    </lineage>
</organism>
<dbReference type="PANTHER" id="PTHR33545">
    <property type="entry name" value="UPF0750 MEMBRANE PROTEIN YITT-RELATED"/>
    <property type="match status" value="1"/>
</dbReference>
<name>A0A9J6P4S1_9CLOT</name>
<comment type="subcellular location">
    <subcellularLocation>
        <location evidence="1">Cell membrane</location>
        <topology evidence="1">Multi-pass membrane protein</topology>
    </subcellularLocation>
</comment>
<dbReference type="Pfam" id="PF02588">
    <property type="entry name" value="YitT_membrane"/>
    <property type="match status" value="1"/>
</dbReference>
<feature type="transmembrane region" description="Helical" evidence="6">
    <location>
        <begin position="84"/>
        <end position="105"/>
    </location>
</feature>
<feature type="transmembrane region" description="Helical" evidence="6">
    <location>
        <begin position="12"/>
        <end position="31"/>
    </location>
</feature>
<keyword evidence="5 6" id="KW-0472">Membrane</keyword>
<accession>A0A9J6P4S1</accession>
<evidence type="ECO:0000256" key="1">
    <source>
        <dbReference type="ARBA" id="ARBA00004651"/>
    </source>
</evidence>
<comment type="caution">
    <text evidence="8">The sequence shown here is derived from an EMBL/GenBank/DDBJ whole genome shotgun (WGS) entry which is preliminary data.</text>
</comment>
<dbReference type="PANTHER" id="PTHR33545:SF9">
    <property type="entry name" value="UPF0750 MEMBRANE PROTEIN YITE"/>
    <property type="match status" value="1"/>
</dbReference>
<evidence type="ECO:0000313" key="8">
    <source>
        <dbReference type="EMBL" id="MCM1991571.1"/>
    </source>
</evidence>
<dbReference type="GO" id="GO:0005886">
    <property type="term" value="C:plasma membrane"/>
    <property type="evidence" value="ECO:0007669"/>
    <property type="project" value="UniProtKB-SubCell"/>
</dbReference>
<protein>
    <submittedName>
        <fullName evidence="8">YitT family protein</fullName>
    </submittedName>
</protein>
<evidence type="ECO:0000313" key="9">
    <source>
        <dbReference type="Proteomes" id="UP001056429"/>
    </source>
</evidence>
<keyword evidence="9" id="KW-1185">Reference proteome</keyword>
<dbReference type="InterPro" id="IPR019264">
    <property type="entry name" value="DUF2179"/>
</dbReference>
<gene>
    <name evidence="8" type="ORF">KDK92_17690</name>
</gene>
<keyword evidence="4 6" id="KW-1133">Transmembrane helix</keyword>
<proteinExistence type="predicted"/>
<dbReference type="EMBL" id="JAGSOJ010000004">
    <property type="protein sequence ID" value="MCM1991571.1"/>
    <property type="molecule type" value="Genomic_DNA"/>
</dbReference>
<dbReference type="InterPro" id="IPR051461">
    <property type="entry name" value="UPF0750_membrane"/>
</dbReference>
<dbReference type="Pfam" id="PF10035">
    <property type="entry name" value="DUF2179"/>
    <property type="match status" value="1"/>
</dbReference>
<feature type="transmembrane region" description="Helical" evidence="6">
    <location>
        <begin position="117"/>
        <end position="137"/>
    </location>
</feature>
<keyword evidence="3 6" id="KW-0812">Transmembrane</keyword>
<dbReference type="InterPro" id="IPR003740">
    <property type="entry name" value="YitT"/>
</dbReference>
<evidence type="ECO:0000256" key="2">
    <source>
        <dbReference type="ARBA" id="ARBA00022475"/>
    </source>
</evidence>
<keyword evidence="2" id="KW-1003">Cell membrane</keyword>
<evidence type="ECO:0000256" key="3">
    <source>
        <dbReference type="ARBA" id="ARBA00022692"/>
    </source>
</evidence>
<evidence type="ECO:0000256" key="6">
    <source>
        <dbReference type="SAM" id="Phobius"/>
    </source>
</evidence>
<feature type="transmembrane region" description="Helical" evidence="6">
    <location>
        <begin position="158"/>
        <end position="184"/>
    </location>
</feature>
<reference evidence="8" key="2">
    <citation type="submission" date="2021-04" db="EMBL/GenBank/DDBJ databases">
        <authorList>
            <person name="Dong X."/>
        </authorList>
    </citation>
    <scope>NUCLEOTIDE SEQUENCE</scope>
    <source>
        <strain evidence="8">ZWT</strain>
    </source>
</reference>
<evidence type="ECO:0000259" key="7">
    <source>
        <dbReference type="Pfam" id="PF10035"/>
    </source>
</evidence>
<evidence type="ECO:0000256" key="4">
    <source>
        <dbReference type="ARBA" id="ARBA00022989"/>
    </source>
</evidence>
<evidence type="ECO:0000256" key="5">
    <source>
        <dbReference type="ARBA" id="ARBA00023136"/>
    </source>
</evidence>
<feature type="domain" description="DUF2179" evidence="7">
    <location>
        <begin position="226"/>
        <end position="280"/>
    </location>
</feature>
<dbReference type="PIRSF" id="PIRSF006483">
    <property type="entry name" value="Membrane_protein_YitT"/>
    <property type="match status" value="1"/>
</dbReference>